<dbReference type="EMBL" id="JAMPKM010000031">
    <property type="protein sequence ID" value="MEP0820489.1"/>
    <property type="molecule type" value="Genomic_DNA"/>
</dbReference>
<sequence length="48" mass="5562">MAKAPVLQMIYEKALQFRQAKPEQKQRQAPQNNTSSDKKSTDKQCDRP</sequence>
<dbReference type="RefSeq" id="WP_190441496.1">
    <property type="nucleotide sequence ID" value="NZ_JAMPKM010000031.1"/>
</dbReference>
<evidence type="ECO:0000313" key="2">
    <source>
        <dbReference type="EMBL" id="MEP0820489.1"/>
    </source>
</evidence>
<accession>A0ABV0JFS6</accession>
<reference evidence="2 3" key="1">
    <citation type="submission" date="2022-04" db="EMBL/GenBank/DDBJ databases">
        <title>Positive selection, recombination, and allopatry shape intraspecific diversity of widespread and dominant cyanobacteria.</title>
        <authorList>
            <person name="Wei J."/>
            <person name="Shu W."/>
            <person name="Hu C."/>
        </authorList>
    </citation>
    <scope>NUCLEOTIDE SEQUENCE [LARGE SCALE GENOMIC DNA]</scope>
    <source>
        <strain evidence="2 3">GB2-A4</strain>
    </source>
</reference>
<protein>
    <submittedName>
        <fullName evidence="2">Uncharacterized protein</fullName>
    </submittedName>
</protein>
<feature type="compositionally biased region" description="Basic and acidic residues" evidence="1">
    <location>
        <begin position="36"/>
        <end position="48"/>
    </location>
</feature>
<evidence type="ECO:0000313" key="3">
    <source>
        <dbReference type="Proteomes" id="UP001464891"/>
    </source>
</evidence>
<organism evidence="2 3">
    <name type="scientific">Trichocoleus desertorum GB2-A4</name>
    <dbReference type="NCBI Taxonomy" id="2933944"/>
    <lineage>
        <taxon>Bacteria</taxon>
        <taxon>Bacillati</taxon>
        <taxon>Cyanobacteriota</taxon>
        <taxon>Cyanophyceae</taxon>
        <taxon>Leptolyngbyales</taxon>
        <taxon>Trichocoleusaceae</taxon>
        <taxon>Trichocoleus</taxon>
    </lineage>
</organism>
<feature type="region of interest" description="Disordered" evidence="1">
    <location>
        <begin position="17"/>
        <end position="48"/>
    </location>
</feature>
<comment type="caution">
    <text evidence="2">The sequence shown here is derived from an EMBL/GenBank/DDBJ whole genome shotgun (WGS) entry which is preliminary data.</text>
</comment>
<gene>
    <name evidence="2" type="ORF">NC998_25675</name>
</gene>
<dbReference type="Proteomes" id="UP001464891">
    <property type="component" value="Unassembled WGS sequence"/>
</dbReference>
<keyword evidence="3" id="KW-1185">Reference proteome</keyword>
<evidence type="ECO:0000256" key="1">
    <source>
        <dbReference type="SAM" id="MobiDB-lite"/>
    </source>
</evidence>
<proteinExistence type="predicted"/>
<name>A0ABV0JFS6_9CYAN</name>